<dbReference type="PROSITE" id="PS50003">
    <property type="entry name" value="PH_DOMAIN"/>
    <property type="match status" value="1"/>
</dbReference>
<evidence type="ECO:0000313" key="6">
    <source>
        <dbReference type="Proteomes" id="UP000262825"/>
    </source>
</evidence>
<dbReference type="InterPro" id="IPR001849">
    <property type="entry name" value="PH_domain"/>
</dbReference>
<feature type="compositionally biased region" description="Low complexity" evidence="3">
    <location>
        <begin position="635"/>
        <end position="645"/>
    </location>
</feature>
<feature type="region of interest" description="Disordered" evidence="3">
    <location>
        <begin position="398"/>
        <end position="425"/>
    </location>
</feature>
<dbReference type="SUPFAM" id="SSF50729">
    <property type="entry name" value="PH domain-like"/>
    <property type="match status" value="1"/>
</dbReference>
<dbReference type="SMART" id="SM00233">
    <property type="entry name" value="PH"/>
    <property type="match status" value="1"/>
</dbReference>
<dbReference type="GO" id="GO:0000142">
    <property type="term" value="C:cellular bud neck contractile ring"/>
    <property type="evidence" value="ECO:0007669"/>
    <property type="project" value="TreeGrafter"/>
</dbReference>
<dbReference type="GO" id="GO:0007120">
    <property type="term" value="P:axial cellular bud site selection"/>
    <property type="evidence" value="ECO:0007669"/>
    <property type="project" value="TreeGrafter"/>
</dbReference>
<evidence type="ECO:0000313" key="5">
    <source>
        <dbReference type="EMBL" id="SSD61024.1"/>
    </source>
</evidence>
<evidence type="ECO:0000256" key="1">
    <source>
        <dbReference type="ARBA" id="ARBA00022618"/>
    </source>
</evidence>
<keyword evidence="1" id="KW-0132">Cell division</keyword>
<dbReference type="InterPro" id="IPR052007">
    <property type="entry name" value="Bud4"/>
</dbReference>
<feature type="compositionally biased region" description="Polar residues" evidence="3">
    <location>
        <begin position="734"/>
        <end position="744"/>
    </location>
</feature>
<dbReference type="PANTHER" id="PTHR36100">
    <property type="entry name" value="BUD SITE SELECTION PROTEIN 4"/>
    <property type="match status" value="1"/>
</dbReference>
<evidence type="ECO:0000256" key="2">
    <source>
        <dbReference type="ARBA" id="ARBA00023306"/>
    </source>
</evidence>
<feature type="compositionally biased region" description="Low complexity" evidence="3">
    <location>
        <begin position="767"/>
        <end position="788"/>
    </location>
</feature>
<dbReference type="Pfam" id="PF00169">
    <property type="entry name" value="PH"/>
    <property type="match status" value="1"/>
</dbReference>
<evidence type="ECO:0000256" key="3">
    <source>
        <dbReference type="SAM" id="MobiDB-lite"/>
    </source>
</evidence>
<feature type="compositionally biased region" description="Low complexity" evidence="3">
    <location>
        <begin position="398"/>
        <end position="423"/>
    </location>
</feature>
<organism evidence="5 6">
    <name type="scientific">Saccharomycodes ludwigii</name>
    <dbReference type="NCBI Taxonomy" id="36035"/>
    <lineage>
        <taxon>Eukaryota</taxon>
        <taxon>Fungi</taxon>
        <taxon>Dikarya</taxon>
        <taxon>Ascomycota</taxon>
        <taxon>Saccharomycotina</taxon>
        <taxon>Saccharomycetes</taxon>
        <taxon>Saccharomycodales</taxon>
        <taxon>Saccharomycodaceae</taxon>
        <taxon>Saccharomycodes</taxon>
    </lineage>
</organism>
<keyword evidence="6" id="KW-1185">Reference proteome</keyword>
<sequence length="1670" mass="187762">MDKGGTNDEAPAEFFRTFENDKNIGLKDNADEAQLVLNKKIELENYYENQKRISSTEEEEYSNNSDISQGIPEIPKRIESHPTSFILETLNKQNEAQDYNGSNIDSLPVKSSIIKLKEMLSSVEELEKTLNTNSPSTIDTTTDNENNNGIRDENVESKTSLIVPMLRVDTANKKVGTRNISFCSDAAGECNSTSSFGSMLDSNDNNNNKIIVLPKQNTDTRNISFHIEDNNKMVDIISNNDTRDSDDSSKTTKFVEKVKKFNLISIETGRTVDTNNRVVSTRSVSTSSSSNTHNATNSVEKKKAGSRKSSFMPTTDDDAFQSAFEEEEEKKKNNNNNNNNNSNNDNDNFGPGYINAELNDGMLIQNYFNTGQEKTINNIMEEESHLDTQFLNVTDKNNDTTTTTTTNANSTNSSRVPSSEYSSRTVNNSKIEITNEQRQSEYEEIKNTSQLKEYKKSEIPEKKEEIIDNFDGSVLKNDNFDILSHSSHKASMSRTKKPYISYNSQSESQYRNFSTSSNMSQSVDTSDLVHNTQSHNNKRDVSVQTNPEGKENEMDQKEEYPRKTSAPTSSKSNPNSSSSYSSSSFSGARFASNVENRASSIRHITPTSPLFLLHPNSVAGNGGIPSLSFNTRNMSTSSKTPSASKSFDENYPFGLPDDVDENAPSNNEGSTFFDEIMESLKNHDFVSIWNKQEHGSPTSSVNSQFTAAGPQLNSELSSNNNKDIDNDDANSSSGRTPSLNSTAKFSFKPRVISRSHYHYHGDEPCGSSSRKSSNTISNTTAGSNNNSTYESNSATRLVSRGSRNSSRGSRNSSRGSGNSSRGYGKNNNDIEEEEYIIPVVENSNLDPLRRSTLKSKLLQQRFELIRNATATLTKGGIPNKPINRNNELYTFREESSDLLNSSDNYAHSNTTDGKQTSDDKYKSFVENEENGNDYVISTNRGLSGVVTGLDPMRRNTILSKKIQQQIKTQEALLNDLLPNKSVLKEIEEKVGDEQNPEISKSLLLDNFDKVIKTKIHNNNTPRKFKVLSHNSNVLPSPSPIKGIKDNLMNQLDAINVSTNEDHSGSYMINDNNEGVPNDSFKTDIYMNESSFINNKSTFDTAQSGKNHALSDDVVQNLFELGNGNVTPSHSMLLSSAINTNTIANNDTSISTHFLPEINNNVNTEKHHGLVGLGIFKKNNSDDITAVQKMNLDQFKMNQEVLVEPENVSKSIIDCDNTKDSLISKKSDVHVTSPFKVVTNSKKADKSIITASSDIDENDVKAIKKVTINPVPQVRTIKKVKKGMKDMGELYIQLHGTSKLEFFNNFKERKAEYCIVFDNGINRIETPWVHFEDNDGIYKNLNKEFETVLPLKDVLQMDNKNIIKIVITLKCRYAKPADKIVEVREKIPIKIPGVELPQKKQHNFLFGLKHGKHLKQQKKKYSEPIIEYQTVVRRVLQPSNDKWKDKIANDGSFAVSVITIDEDFLSGCEYLKAPKTFNLINKWGVKLNNYHKLNSDLSFQESKNCIGQLYATVCYLPRLDPLEKFPKTLDKAEKIVQKWLEQESVHYEGWLYQEGGDIDQHKMMTKRYFKLNGPELIGYHEITKRAKCVINLLNVDYIDYYGNTKSDNGRNVSNPITSNLSFQLVFKNKESITFTTESKSQRNEWLMNLNHILELNIAHQPWVKKLAETLS</sequence>
<name>A0A376B914_9ASCO</name>
<accession>A0A376B914</accession>
<feature type="region of interest" description="Disordered" evidence="3">
    <location>
        <begin position="630"/>
        <end position="670"/>
    </location>
</feature>
<feature type="domain" description="PH" evidence="4">
    <location>
        <begin position="1543"/>
        <end position="1653"/>
    </location>
</feature>
<reference evidence="6" key="1">
    <citation type="submission" date="2018-06" db="EMBL/GenBank/DDBJ databases">
        <authorList>
            <person name="Guldener U."/>
        </authorList>
    </citation>
    <scope>NUCLEOTIDE SEQUENCE [LARGE SCALE GENOMIC DNA]</scope>
    <source>
        <strain evidence="6">UTAD17</strain>
    </source>
</reference>
<feature type="compositionally biased region" description="Low complexity" evidence="3">
    <location>
        <begin position="277"/>
        <end position="298"/>
    </location>
</feature>
<proteinExistence type="predicted"/>
<feature type="region of interest" description="Disordered" evidence="3">
    <location>
        <begin position="510"/>
        <end position="586"/>
    </location>
</feature>
<feature type="compositionally biased region" description="Low complexity" evidence="3">
    <location>
        <begin position="563"/>
        <end position="586"/>
    </location>
</feature>
<dbReference type="Gene3D" id="2.30.29.30">
    <property type="entry name" value="Pleckstrin-homology domain (PH domain)/Phosphotyrosine-binding domain (PTB)"/>
    <property type="match status" value="1"/>
</dbReference>
<dbReference type="VEuPathDB" id="FungiDB:SCODWIG_02785"/>
<dbReference type="GO" id="GO:0097271">
    <property type="term" value="P:protein localization to bud neck"/>
    <property type="evidence" value="ECO:0007669"/>
    <property type="project" value="TreeGrafter"/>
</dbReference>
<feature type="compositionally biased region" description="Low complexity" evidence="3">
    <location>
        <begin position="334"/>
        <end position="348"/>
    </location>
</feature>
<feature type="compositionally biased region" description="Basic and acidic residues" evidence="3">
    <location>
        <begin position="548"/>
        <end position="562"/>
    </location>
</feature>
<keyword evidence="2" id="KW-0131">Cell cycle</keyword>
<feature type="compositionally biased region" description="Acidic residues" evidence="3">
    <location>
        <begin position="315"/>
        <end position="328"/>
    </location>
</feature>
<feature type="region of interest" description="Disordered" evidence="3">
    <location>
        <begin position="711"/>
        <end position="827"/>
    </location>
</feature>
<feature type="region of interest" description="Disordered" evidence="3">
    <location>
        <begin position="277"/>
        <end position="353"/>
    </location>
</feature>
<feature type="region of interest" description="Disordered" evidence="3">
    <location>
        <begin position="899"/>
        <end position="918"/>
    </location>
</feature>
<feature type="compositionally biased region" description="Polar residues" evidence="3">
    <location>
        <begin position="510"/>
        <end position="535"/>
    </location>
</feature>
<feature type="compositionally biased region" description="Low complexity" evidence="3">
    <location>
        <begin position="799"/>
        <end position="827"/>
    </location>
</feature>
<gene>
    <name evidence="5" type="ORF">SCODWIG_02785</name>
</gene>
<feature type="region of interest" description="Disordered" evidence="3">
    <location>
        <begin position="132"/>
        <end position="151"/>
    </location>
</feature>
<feature type="compositionally biased region" description="Low complexity" evidence="3">
    <location>
        <begin position="137"/>
        <end position="148"/>
    </location>
</feature>
<dbReference type="InterPro" id="IPR011993">
    <property type="entry name" value="PH-like_dom_sf"/>
</dbReference>
<dbReference type="EMBL" id="UFAJ01000539">
    <property type="protein sequence ID" value="SSD61024.1"/>
    <property type="molecule type" value="Genomic_DNA"/>
</dbReference>
<evidence type="ECO:0000259" key="4">
    <source>
        <dbReference type="PROSITE" id="PS50003"/>
    </source>
</evidence>
<dbReference type="GO" id="GO:0005525">
    <property type="term" value="F:GTP binding"/>
    <property type="evidence" value="ECO:0007669"/>
    <property type="project" value="TreeGrafter"/>
</dbReference>
<protein>
    <recommendedName>
        <fullName evidence="4">PH domain-containing protein</fullName>
    </recommendedName>
</protein>
<feature type="compositionally biased region" description="Polar residues" evidence="3">
    <location>
        <begin position="899"/>
        <end position="914"/>
    </location>
</feature>
<dbReference type="Proteomes" id="UP000262825">
    <property type="component" value="Unassembled WGS sequence"/>
</dbReference>
<dbReference type="PANTHER" id="PTHR36100:SF1">
    <property type="entry name" value="BUD SITE SELECTION PROTEIN 4"/>
    <property type="match status" value="1"/>
</dbReference>